<dbReference type="PANTHER" id="PTHR42953">
    <property type="entry name" value="HIGH-AFFINITY ZINC UPTAKE SYSTEM PROTEIN ZNUA-RELATED"/>
    <property type="match status" value="1"/>
</dbReference>
<dbReference type="InterPro" id="IPR006128">
    <property type="entry name" value="Lipoprotein_PsaA-like"/>
</dbReference>
<dbReference type="Proteomes" id="UP001149821">
    <property type="component" value="Unassembled WGS sequence"/>
</dbReference>
<evidence type="ECO:0000256" key="9">
    <source>
        <dbReference type="ARBA" id="ARBA00022906"/>
    </source>
</evidence>
<dbReference type="NCBIfam" id="NF007091">
    <property type="entry name" value="PRK09545.1"/>
    <property type="match status" value="1"/>
</dbReference>
<organism evidence="15 16">
    <name type="scientific">Enterovibrio qingdaonensis</name>
    <dbReference type="NCBI Taxonomy" id="2899818"/>
    <lineage>
        <taxon>Bacteria</taxon>
        <taxon>Pseudomonadati</taxon>
        <taxon>Pseudomonadota</taxon>
        <taxon>Gammaproteobacteria</taxon>
        <taxon>Vibrionales</taxon>
        <taxon>Vibrionaceae</taxon>
        <taxon>Enterovibrio</taxon>
    </lineage>
</organism>
<gene>
    <name evidence="15" type="primary">znuA</name>
    <name evidence="15" type="ORF">LRP49_17730</name>
</gene>
<comment type="caution">
    <text evidence="15">The sequence shown here is derived from an EMBL/GenBank/DDBJ whole genome shotgun (WGS) entry which is preliminary data.</text>
</comment>
<feature type="chain" id="PRO_5045879681" description="High-affinity zinc uptake system protein ZnuA" evidence="14">
    <location>
        <begin position="23"/>
        <end position="299"/>
    </location>
</feature>
<evidence type="ECO:0000256" key="4">
    <source>
        <dbReference type="ARBA" id="ARBA00022448"/>
    </source>
</evidence>
<evidence type="ECO:0000313" key="16">
    <source>
        <dbReference type="Proteomes" id="UP001149821"/>
    </source>
</evidence>
<evidence type="ECO:0000256" key="1">
    <source>
        <dbReference type="ARBA" id="ARBA00004418"/>
    </source>
</evidence>
<dbReference type="Pfam" id="PF01297">
    <property type="entry name" value="ZnuA"/>
    <property type="match status" value="1"/>
</dbReference>
<keyword evidence="11" id="KW-1015">Disulfide bond</keyword>
<comment type="similarity">
    <text evidence="2 13">Belongs to the bacterial solute-binding protein 9 family.</text>
</comment>
<evidence type="ECO:0000256" key="8">
    <source>
        <dbReference type="ARBA" id="ARBA00022833"/>
    </source>
</evidence>
<evidence type="ECO:0000256" key="7">
    <source>
        <dbReference type="ARBA" id="ARBA00022764"/>
    </source>
</evidence>
<keyword evidence="16" id="KW-1185">Reference proteome</keyword>
<evidence type="ECO:0000256" key="13">
    <source>
        <dbReference type="RuleBase" id="RU003512"/>
    </source>
</evidence>
<dbReference type="RefSeq" id="WP_274143640.1">
    <property type="nucleotide sequence ID" value="NZ_JAJUBB010000015.1"/>
</dbReference>
<dbReference type="SUPFAM" id="SSF53807">
    <property type="entry name" value="Helical backbone' metal receptor"/>
    <property type="match status" value="1"/>
</dbReference>
<comment type="subcellular location">
    <subcellularLocation>
        <location evidence="1">Periplasm</location>
    </subcellularLocation>
</comment>
<evidence type="ECO:0000256" key="11">
    <source>
        <dbReference type="ARBA" id="ARBA00023157"/>
    </source>
</evidence>
<evidence type="ECO:0000256" key="3">
    <source>
        <dbReference type="ARBA" id="ARBA00015915"/>
    </source>
</evidence>
<comment type="function">
    <text evidence="12">Part of the ATP-binding cassette (ABC) transport system ZnuABC involved in zinc import. Binds zinc with high affinity and specificity and delivers it to the membrane permease for translocation into the cytoplasm.</text>
</comment>
<evidence type="ECO:0000256" key="14">
    <source>
        <dbReference type="SAM" id="SignalP"/>
    </source>
</evidence>
<feature type="signal peptide" evidence="14">
    <location>
        <begin position="1"/>
        <end position="22"/>
    </location>
</feature>
<keyword evidence="7" id="KW-0574">Periplasm</keyword>
<evidence type="ECO:0000256" key="5">
    <source>
        <dbReference type="ARBA" id="ARBA00022723"/>
    </source>
</evidence>
<evidence type="ECO:0000313" key="15">
    <source>
        <dbReference type="EMBL" id="MDD1783010.1"/>
    </source>
</evidence>
<reference evidence="15" key="1">
    <citation type="submission" date="2021-12" db="EMBL/GenBank/DDBJ databases">
        <title>Enterovibrio ZSDZ35 sp. nov. and Enterovibrio ZSDZ42 sp. nov., isolated from coastal seawater in Qingdao.</title>
        <authorList>
            <person name="Zhang P."/>
        </authorList>
    </citation>
    <scope>NUCLEOTIDE SEQUENCE</scope>
    <source>
        <strain evidence="15">ZSDZ35</strain>
    </source>
</reference>
<keyword evidence="9" id="KW-0864">Zinc transport</keyword>
<evidence type="ECO:0000256" key="12">
    <source>
        <dbReference type="ARBA" id="ARBA00045516"/>
    </source>
</evidence>
<keyword evidence="6 14" id="KW-0732">Signal</keyword>
<dbReference type="InterPro" id="IPR006129">
    <property type="entry name" value="AdhesinB"/>
</dbReference>
<dbReference type="InterPro" id="IPR035520">
    <property type="entry name" value="ZnuA"/>
</dbReference>
<evidence type="ECO:0000256" key="10">
    <source>
        <dbReference type="ARBA" id="ARBA00023065"/>
    </source>
</evidence>
<protein>
    <recommendedName>
        <fullName evidence="3">High-affinity zinc uptake system protein ZnuA</fullName>
    </recommendedName>
</protein>
<keyword evidence="10" id="KW-0406">Ion transport</keyword>
<dbReference type="EMBL" id="JAJUBB010000015">
    <property type="protein sequence ID" value="MDD1783010.1"/>
    <property type="molecule type" value="Genomic_DNA"/>
</dbReference>
<dbReference type="PRINTS" id="PR00691">
    <property type="entry name" value="ADHESINB"/>
</dbReference>
<keyword evidence="4 13" id="KW-0813">Transport</keyword>
<keyword evidence="8" id="KW-0862">Zinc</keyword>
<accession>A0ABT5QPU1</accession>
<dbReference type="Gene3D" id="3.40.50.1980">
    <property type="entry name" value="Nitrogenase molybdenum iron protein domain"/>
    <property type="match status" value="2"/>
</dbReference>
<sequence>MNLGFRAFCATLLLSMPLMASAATPNIVATIKPIALIAKDIAGDKGNVEVLLPASASPHDYALKPSDVKKISNADLVVWVGPEMEIFLKKLLNDKANALALTAVNGMPLRHYSEEGAHSDHEGHNHSHDGIDAHIWLGPEQSKVIAKAISDALSKASPENAATYEKNYAQFVRQITAVEAQLNTALDAKNAPGYFLFHDAYGYFENTFGLTPTGHFTVNPDRKPGARTLIKIRSALEENKANCVFTEPQFNPAIVESVVKYTNTKTVELDPMAQDIDLATQGYKDFLLQLGSRYEECFK</sequence>
<name>A0ABT5QPU1_9GAMM</name>
<dbReference type="PRINTS" id="PR00690">
    <property type="entry name" value="ADHESNFAMILY"/>
</dbReference>
<evidence type="ECO:0000256" key="2">
    <source>
        <dbReference type="ARBA" id="ARBA00011028"/>
    </source>
</evidence>
<dbReference type="InterPro" id="IPR006127">
    <property type="entry name" value="ZnuA-like"/>
</dbReference>
<proteinExistence type="inferred from homology"/>
<evidence type="ECO:0000256" key="6">
    <source>
        <dbReference type="ARBA" id="ARBA00022729"/>
    </source>
</evidence>
<dbReference type="InterPro" id="IPR050492">
    <property type="entry name" value="Bact_metal-bind_prot9"/>
</dbReference>
<dbReference type="PANTHER" id="PTHR42953:SF3">
    <property type="entry name" value="HIGH-AFFINITY ZINC UPTAKE SYSTEM PROTEIN ZNUA"/>
    <property type="match status" value="1"/>
</dbReference>
<dbReference type="CDD" id="cd01019">
    <property type="entry name" value="ZnuA"/>
    <property type="match status" value="1"/>
</dbReference>
<keyword evidence="5" id="KW-0479">Metal-binding</keyword>